<dbReference type="Gene3D" id="1.10.10.10">
    <property type="entry name" value="Winged helix-like DNA-binding domain superfamily/Winged helix DNA-binding domain"/>
    <property type="match status" value="1"/>
</dbReference>
<dbReference type="SUPFAM" id="SSF46785">
    <property type="entry name" value="Winged helix' DNA-binding domain"/>
    <property type="match status" value="1"/>
</dbReference>
<evidence type="ECO:0000256" key="3">
    <source>
        <dbReference type="ARBA" id="ARBA00023163"/>
    </source>
</evidence>
<reference evidence="6 7" key="1">
    <citation type="submission" date="2018-02" db="EMBL/GenBank/DDBJ databases">
        <title>Whole genome sequencing of endophytic bacterium.</title>
        <authorList>
            <person name="Eedara R."/>
            <person name="Podile A.R."/>
        </authorList>
    </citation>
    <scope>NUCLEOTIDE SEQUENCE [LARGE SCALE GENOMIC DNA]</scope>
    <source>
        <strain evidence="6 7">RP1T</strain>
    </source>
</reference>
<dbReference type="SMART" id="SM00895">
    <property type="entry name" value="FCD"/>
    <property type="match status" value="1"/>
</dbReference>
<evidence type="ECO:0000313" key="6">
    <source>
        <dbReference type="EMBL" id="PRH85541.1"/>
    </source>
</evidence>
<keyword evidence="2" id="KW-0238">DNA-binding</keyword>
<keyword evidence="1" id="KW-0805">Transcription regulation</keyword>
<dbReference type="SMART" id="SM00345">
    <property type="entry name" value="HTH_GNTR"/>
    <property type="match status" value="1"/>
</dbReference>
<accession>A0A2S9Q866</accession>
<protein>
    <submittedName>
        <fullName evidence="6">FadR family transcriptional regulator</fullName>
    </submittedName>
</protein>
<dbReference type="InterPro" id="IPR036388">
    <property type="entry name" value="WH-like_DNA-bd_sf"/>
</dbReference>
<dbReference type="SUPFAM" id="SSF48008">
    <property type="entry name" value="GntR ligand-binding domain-like"/>
    <property type="match status" value="1"/>
</dbReference>
<dbReference type="Pfam" id="PF07729">
    <property type="entry name" value="FCD"/>
    <property type="match status" value="1"/>
</dbReference>
<dbReference type="GO" id="GO:0003700">
    <property type="term" value="F:DNA-binding transcription factor activity"/>
    <property type="evidence" value="ECO:0007669"/>
    <property type="project" value="InterPro"/>
</dbReference>
<keyword evidence="7" id="KW-1185">Reference proteome</keyword>
<dbReference type="Pfam" id="PF00392">
    <property type="entry name" value="GntR"/>
    <property type="match status" value="1"/>
</dbReference>
<evidence type="ECO:0000259" key="5">
    <source>
        <dbReference type="PROSITE" id="PS50949"/>
    </source>
</evidence>
<evidence type="ECO:0000256" key="1">
    <source>
        <dbReference type="ARBA" id="ARBA00023015"/>
    </source>
</evidence>
<dbReference type="AlphaFoldDB" id="A0A2S9Q866"/>
<sequence>MKRWVSADDDTDRSDQVCFEENKGSSMARSASRSRSGATQTRHSQAAALIGQRIVAGEWAVGMALPTEADLSRELDVSRASLREAIKLLAGKGLLSSTPRRGTIVQPHANWNRLDVDVLVWQTSGGATKSFVKDLFELRRMIEPEAAALAALRATPEQRAAIAESFEAMANAEDIQLSIDADLAFHRAIVRATNNVLLAAFQPAIEASLAVSFKVSRAGNVLLPYTVPMHRAVAEPILAGDADGARKAMIALLDRSETDAESAAVEDKN</sequence>
<proteinExistence type="predicted"/>
<name>A0A2S9Q866_9HYPH</name>
<gene>
    <name evidence="6" type="ORF">C5L14_21395</name>
</gene>
<dbReference type="InterPro" id="IPR008920">
    <property type="entry name" value="TF_FadR/GntR_C"/>
</dbReference>
<dbReference type="CDD" id="cd07377">
    <property type="entry name" value="WHTH_GntR"/>
    <property type="match status" value="1"/>
</dbReference>
<dbReference type="EMBL" id="PUEJ01000008">
    <property type="protein sequence ID" value="PRH85541.1"/>
    <property type="molecule type" value="Genomic_DNA"/>
</dbReference>
<evidence type="ECO:0000256" key="4">
    <source>
        <dbReference type="SAM" id="MobiDB-lite"/>
    </source>
</evidence>
<dbReference type="PANTHER" id="PTHR43537">
    <property type="entry name" value="TRANSCRIPTIONAL REGULATOR, GNTR FAMILY"/>
    <property type="match status" value="1"/>
</dbReference>
<dbReference type="PANTHER" id="PTHR43537:SF44">
    <property type="entry name" value="GNTR FAMILY REGULATORY PROTEIN"/>
    <property type="match status" value="1"/>
</dbReference>
<comment type="caution">
    <text evidence="6">The sequence shown here is derived from an EMBL/GenBank/DDBJ whole genome shotgun (WGS) entry which is preliminary data.</text>
</comment>
<evidence type="ECO:0000313" key="7">
    <source>
        <dbReference type="Proteomes" id="UP000237682"/>
    </source>
</evidence>
<dbReference type="InterPro" id="IPR036390">
    <property type="entry name" value="WH_DNA-bd_sf"/>
</dbReference>
<dbReference type="PRINTS" id="PR00035">
    <property type="entry name" value="HTHGNTR"/>
</dbReference>
<feature type="domain" description="HTH gntR-type" evidence="5">
    <location>
        <begin position="40"/>
        <end position="108"/>
    </location>
</feature>
<evidence type="ECO:0000256" key="2">
    <source>
        <dbReference type="ARBA" id="ARBA00023125"/>
    </source>
</evidence>
<dbReference type="PROSITE" id="PS50949">
    <property type="entry name" value="HTH_GNTR"/>
    <property type="match status" value="1"/>
</dbReference>
<feature type="compositionally biased region" description="Low complexity" evidence="4">
    <location>
        <begin position="24"/>
        <end position="38"/>
    </location>
</feature>
<organism evidence="6 7">
    <name type="scientific">Labrys okinawensis</name>
    <dbReference type="NCBI Taxonomy" id="346911"/>
    <lineage>
        <taxon>Bacteria</taxon>
        <taxon>Pseudomonadati</taxon>
        <taxon>Pseudomonadota</taxon>
        <taxon>Alphaproteobacteria</taxon>
        <taxon>Hyphomicrobiales</taxon>
        <taxon>Xanthobacteraceae</taxon>
        <taxon>Labrys</taxon>
    </lineage>
</organism>
<dbReference type="Gene3D" id="1.20.120.530">
    <property type="entry name" value="GntR ligand-binding domain-like"/>
    <property type="match status" value="1"/>
</dbReference>
<dbReference type="GO" id="GO:0003677">
    <property type="term" value="F:DNA binding"/>
    <property type="evidence" value="ECO:0007669"/>
    <property type="project" value="UniProtKB-KW"/>
</dbReference>
<dbReference type="InterPro" id="IPR011711">
    <property type="entry name" value="GntR_C"/>
</dbReference>
<feature type="region of interest" description="Disordered" evidence="4">
    <location>
        <begin position="1"/>
        <end position="43"/>
    </location>
</feature>
<dbReference type="OrthoDB" id="9028214at2"/>
<dbReference type="Proteomes" id="UP000237682">
    <property type="component" value="Unassembled WGS sequence"/>
</dbReference>
<keyword evidence="3" id="KW-0804">Transcription</keyword>
<dbReference type="InterPro" id="IPR000524">
    <property type="entry name" value="Tscrpt_reg_HTH_GntR"/>
</dbReference>